<accession>A0A9X5BDV4</accession>
<keyword evidence="1" id="KW-0472">Membrane</keyword>
<reference evidence="2" key="1">
    <citation type="submission" date="2018-09" db="EMBL/GenBank/DDBJ databases">
        <title>Murine metabolic-syndrome-specific gut microbial biobank.</title>
        <authorList>
            <person name="Liu C."/>
        </authorList>
    </citation>
    <scope>NUCLEOTIDE SEQUENCE</scope>
    <source>
        <strain evidence="2">D42-62</strain>
    </source>
</reference>
<keyword evidence="1" id="KW-1133">Transmembrane helix</keyword>
<evidence type="ECO:0000313" key="3">
    <source>
        <dbReference type="Proteomes" id="UP001154420"/>
    </source>
</evidence>
<evidence type="ECO:0000256" key="1">
    <source>
        <dbReference type="SAM" id="Phobius"/>
    </source>
</evidence>
<dbReference type="Proteomes" id="UP001154420">
    <property type="component" value="Unassembled WGS sequence"/>
</dbReference>
<proteinExistence type="predicted"/>
<name>A0A9X5BDV4_9FIRM</name>
<dbReference type="EMBL" id="QZDT01000005">
    <property type="protein sequence ID" value="NBJ91934.1"/>
    <property type="molecule type" value="Genomic_DNA"/>
</dbReference>
<sequence length="64" mass="7794">MLDVENLPHEWQNIPKSIWVVFAIFMGRFFVWKKRMEVNLFMKYIRDIYSVQLIQLLADCAEDN</sequence>
<protein>
    <submittedName>
        <fullName evidence="2">Uncharacterized protein</fullName>
    </submittedName>
</protein>
<keyword evidence="1" id="KW-0812">Transmembrane</keyword>
<comment type="caution">
    <text evidence="2">The sequence shown here is derived from an EMBL/GenBank/DDBJ whole genome shotgun (WGS) entry which is preliminary data.</text>
</comment>
<feature type="transmembrane region" description="Helical" evidence="1">
    <location>
        <begin position="14"/>
        <end position="32"/>
    </location>
</feature>
<dbReference type="AlphaFoldDB" id="A0A9X5BDV4"/>
<gene>
    <name evidence="2" type="ORF">D5281_04835</name>
</gene>
<keyword evidence="3" id="KW-1185">Reference proteome</keyword>
<organism evidence="2 3">
    <name type="scientific">Parablautia muri</name>
    <dbReference type="NCBI Taxonomy" id="2320879"/>
    <lineage>
        <taxon>Bacteria</taxon>
        <taxon>Bacillati</taxon>
        <taxon>Bacillota</taxon>
        <taxon>Clostridia</taxon>
        <taxon>Lachnospirales</taxon>
        <taxon>Lachnospiraceae</taxon>
        <taxon>Parablautia</taxon>
    </lineage>
</organism>
<evidence type="ECO:0000313" key="2">
    <source>
        <dbReference type="EMBL" id="NBJ91934.1"/>
    </source>
</evidence>